<evidence type="ECO:0000313" key="2">
    <source>
        <dbReference type="Proteomes" id="UP001314229"/>
    </source>
</evidence>
<accession>A0AAV1Q4W6</accession>
<dbReference type="Gene3D" id="2.10.220.10">
    <property type="entry name" value="Hormone Receptor, Insulin-like Growth Factor Receptor 1, Chain A, domain 2"/>
    <property type="match status" value="5"/>
</dbReference>
<name>A0AAV1Q4W6_SCOSC</name>
<dbReference type="PANTHER" id="PTHR15332">
    <property type="entry name" value="PROPROTEIN CONVERTASE SUBTILISIN_KEXIN TYPE 5-LIKE"/>
    <property type="match status" value="1"/>
</dbReference>
<keyword evidence="2" id="KW-1185">Reference proteome</keyword>
<dbReference type="SMART" id="SM00261">
    <property type="entry name" value="FU"/>
    <property type="match status" value="8"/>
</dbReference>
<sequence>MTTHDAAEGAKENQCSGEEKKRLSLCFTDSISPKRRIVLENFIVNVTVRSQGCHESCSECSGPSQQECSSCSDPAALINNGECVPDCGADFYSQEGVCYACDSSCASCFPDNPKCMSCPPGTLMHHGKCIPQCPTHHYQDNHSRCRACHSSCVSCWGPSVSQCTLCADGLLLHQGQCVEACGEGLYSQDDTCQNCHPTCRSCVGPLSSDCLRCLKPEEVLLLQSSHLQQGVCTAGCSDNSFLDDMQTCRECSSDCQRCTADLQTGVGSVCLWCKVPRTWLLGDHCVSHCPQGRYGWHGACMRCHPSCESCSGAGPLVCTSCPVNSVLLPSGVCATKCPLGYYDNGHRVCQACANQCLTCDMSGVCTSCRDPTKVLLFGECQYDSCAHQYYLNATTRACRECDWSCNACKGPLRTDCLQCMEGYVLQDGVCTQGCSPGSYQDGDRCL</sequence>
<organism evidence="1 2">
    <name type="scientific">Scomber scombrus</name>
    <name type="common">Atlantic mackerel</name>
    <name type="synonym">Scomber vernalis</name>
    <dbReference type="NCBI Taxonomy" id="13677"/>
    <lineage>
        <taxon>Eukaryota</taxon>
        <taxon>Metazoa</taxon>
        <taxon>Chordata</taxon>
        <taxon>Craniata</taxon>
        <taxon>Vertebrata</taxon>
        <taxon>Euteleostomi</taxon>
        <taxon>Actinopterygii</taxon>
        <taxon>Neopterygii</taxon>
        <taxon>Teleostei</taxon>
        <taxon>Neoteleostei</taxon>
        <taxon>Acanthomorphata</taxon>
        <taxon>Pelagiaria</taxon>
        <taxon>Scombriformes</taxon>
        <taxon>Scombridae</taxon>
        <taxon>Scomber</taxon>
    </lineage>
</organism>
<dbReference type="Proteomes" id="UP001314229">
    <property type="component" value="Unassembled WGS sequence"/>
</dbReference>
<comment type="caution">
    <text evidence="1">The sequence shown here is derived from an EMBL/GenBank/DDBJ whole genome shotgun (WGS) entry which is preliminary data.</text>
</comment>
<dbReference type="InterPro" id="IPR009030">
    <property type="entry name" value="Growth_fac_rcpt_cys_sf"/>
</dbReference>
<protein>
    <submittedName>
        <fullName evidence="1">Extracellular matrix protein FRAS1</fullName>
    </submittedName>
</protein>
<dbReference type="FunFam" id="2.10.220.10:FF:000026">
    <property type="entry name" value="Fraser extracellular matrix complex subunit 1"/>
    <property type="match status" value="1"/>
</dbReference>
<reference evidence="1 2" key="1">
    <citation type="submission" date="2024-01" db="EMBL/GenBank/DDBJ databases">
        <authorList>
            <person name="Alioto T."/>
            <person name="Alioto T."/>
            <person name="Gomez Garrido J."/>
        </authorList>
    </citation>
    <scope>NUCLEOTIDE SEQUENCE [LARGE SCALE GENOMIC DNA]</scope>
</reference>
<dbReference type="CDD" id="cd00064">
    <property type="entry name" value="FU"/>
    <property type="match status" value="5"/>
</dbReference>
<dbReference type="PANTHER" id="PTHR15332:SF175">
    <property type="entry name" value="PROPROTEIN CONVERTASE SUBTILISIN_KEXIN TYPE 5-LIKE"/>
    <property type="match status" value="1"/>
</dbReference>
<dbReference type="EMBL" id="CAWUFR010000483">
    <property type="protein sequence ID" value="CAK6978404.1"/>
    <property type="molecule type" value="Genomic_DNA"/>
</dbReference>
<gene>
    <name evidence="1" type="ORF">FSCOSCO3_A016522</name>
</gene>
<dbReference type="AlphaFoldDB" id="A0AAV1Q4W6"/>
<dbReference type="SUPFAM" id="SSF57184">
    <property type="entry name" value="Growth factor receptor domain"/>
    <property type="match status" value="3"/>
</dbReference>
<proteinExistence type="predicted"/>
<feature type="non-terminal residue" evidence="1">
    <location>
        <position position="446"/>
    </location>
</feature>
<evidence type="ECO:0000313" key="1">
    <source>
        <dbReference type="EMBL" id="CAK6978404.1"/>
    </source>
</evidence>
<dbReference type="InterPro" id="IPR006212">
    <property type="entry name" value="Furin_repeat"/>
</dbReference>